<feature type="domain" description="Thioredoxin" evidence="3">
    <location>
        <begin position="56"/>
        <end position="196"/>
    </location>
</feature>
<sequence length="196" mass="22206">MKKTKQNPEERLAAAQQKKKKRSFWRLMIMTIVLFAGAVVIMQFVDQATRDKNGRVMAGDDAPGFALVDLYGEKQHSMDEYKGKGLLLNFWGTFCEPCKKEMPLINDNYQMMQDQGVNFVAVNVGETPVRVSSFIKDIGGTDYPILMDTNSSVEKAYGIYNLPVTFIINKKGEVVEKYEGEIDQAKLEEMVKKANE</sequence>
<reference evidence="6 9" key="3">
    <citation type="submission" date="2023-12" db="EMBL/GenBank/DDBJ databases">
        <authorList>
            <person name="Easwaran N."/>
            <person name="Lazarus H.P.S."/>
        </authorList>
    </citation>
    <scope>NUCLEOTIDE SEQUENCE [LARGE SCALE GENOMIC DNA]</scope>
    <source>
        <strain evidence="6 9">VIT-2023</strain>
    </source>
</reference>
<organism evidence="4 7">
    <name type="scientific">Exiguobacterium indicum</name>
    <dbReference type="NCBI Taxonomy" id="296995"/>
    <lineage>
        <taxon>Bacteria</taxon>
        <taxon>Bacillati</taxon>
        <taxon>Bacillota</taxon>
        <taxon>Bacilli</taxon>
        <taxon>Bacillales</taxon>
        <taxon>Bacillales Family XII. Incertae Sedis</taxon>
        <taxon>Exiguobacterium</taxon>
    </lineage>
</organism>
<evidence type="ECO:0000313" key="7">
    <source>
        <dbReference type="Proteomes" id="UP000053797"/>
    </source>
</evidence>
<keyword evidence="9" id="KW-1185">Reference proteome</keyword>
<evidence type="ECO:0000259" key="3">
    <source>
        <dbReference type="PROSITE" id="PS51352"/>
    </source>
</evidence>
<dbReference type="PROSITE" id="PS51352">
    <property type="entry name" value="THIOREDOXIN_2"/>
    <property type="match status" value="1"/>
</dbReference>
<dbReference type="OrthoDB" id="25753at2"/>
<feature type="transmembrane region" description="Helical" evidence="2">
    <location>
        <begin position="24"/>
        <end position="45"/>
    </location>
</feature>
<dbReference type="Gene3D" id="3.40.30.10">
    <property type="entry name" value="Glutaredoxin"/>
    <property type="match status" value="1"/>
</dbReference>
<dbReference type="CDD" id="cd02966">
    <property type="entry name" value="TlpA_like_family"/>
    <property type="match status" value="1"/>
</dbReference>
<dbReference type="PANTHER" id="PTHR42852:SF13">
    <property type="entry name" value="PROTEIN DIPZ"/>
    <property type="match status" value="1"/>
</dbReference>
<dbReference type="GO" id="GO:0016491">
    <property type="term" value="F:oxidoreductase activity"/>
    <property type="evidence" value="ECO:0007669"/>
    <property type="project" value="InterPro"/>
</dbReference>
<dbReference type="Proteomes" id="UP001387110">
    <property type="component" value="Unassembled WGS sequence"/>
</dbReference>
<dbReference type="Proteomes" id="UP000053797">
    <property type="component" value="Unassembled WGS sequence"/>
</dbReference>
<dbReference type="SUPFAM" id="SSF52833">
    <property type="entry name" value="Thioredoxin-like"/>
    <property type="match status" value="1"/>
</dbReference>
<evidence type="ECO:0000313" key="6">
    <source>
        <dbReference type="EMBL" id="MEI4462588.1"/>
    </source>
</evidence>
<dbReference type="InterPro" id="IPR013766">
    <property type="entry name" value="Thioredoxin_domain"/>
</dbReference>
<dbReference type="PANTHER" id="PTHR42852">
    <property type="entry name" value="THIOL:DISULFIDE INTERCHANGE PROTEIN DSBE"/>
    <property type="match status" value="1"/>
</dbReference>
<dbReference type="InterPro" id="IPR017937">
    <property type="entry name" value="Thioredoxin_CS"/>
</dbReference>
<reference evidence="5 8" key="2">
    <citation type="journal article" date="2016" name="Front. Microbiol.">
        <title>Genomic Resource of Rice Seed Associated Bacteria.</title>
        <authorList>
            <person name="Midha S."/>
            <person name="Bansal K."/>
            <person name="Sharma S."/>
            <person name="Kumar N."/>
            <person name="Patil P.P."/>
            <person name="Chaudhry V."/>
            <person name="Patil P.B."/>
        </authorList>
    </citation>
    <scope>NUCLEOTIDE SEQUENCE [LARGE SCALE GENOMIC DNA]</scope>
    <source>
        <strain evidence="5 8">RSA11</strain>
    </source>
</reference>
<dbReference type="GeneID" id="90836187"/>
<name>A0A0V8GGD0_9BACL</name>
<dbReference type="GO" id="GO:0016209">
    <property type="term" value="F:antioxidant activity"/>
    <property type="evidence" value="ECO:0007669"/>
    <property type="project" value="InterPro"/>
</dbReference>
<dbReference type="EMBL" id="JBAWKY010000002">
    <property type="protein sequence ID" value="MEI4462588.1"/>
    <property type="molecule type" value="Genomic_DNA"/>
</dbReference>
<dbReference type="NCBIfam" id="NF002854">
    <property type="entry name" value="PRK03147.1"/>
    <property type="match status" value="1"/>
</dbReference>
<dbReference type="AlphaFoldDB" id="A0A0V8GGD0"/>
<dbReference type="PROSITE" id="PS00194">
    <property type="entry name" value="THIOREDOXIN_1"/>
    <property type="match status" value="1"/>
</dbReference>
<accession>A0A0V8GGD0</accession>
<keyword evidence="2" id="KW-0472">Membrane</keyword>
<protein>
    <submittedName>
        <fullName evidence="4">Alkyl hydroperoxide reductase</fullName>
    </submittedName>
    <submittedName>
        <fullName evidence="6">Thiol-disulfide oxidoreductase ResA</fullName>
    </submittedName>
</protein>
<reference evidence="4 7" key="1">
    <citation type="journal article" date="2015" name="Int. J. Syst. Evol. Microbiol.">
        <title>Exiguobacterium enclense sp. nov., isolated from sediment.</title>
        <authorList>
            <person name="Dastager S.G."/>
            <person name="Mawlankar R."/>
            <person name="Sonalkar V.V."/>
            <person name="Thorat M.N."/>
            <person name="Mual P."/>
            <person name="Verma A."/>
            <person name="Krishnamurthi S."/>
            <person name="Tang S.K."/>
            <person name="Li W.J."/>
        </authorList>
    </citation>
    <scope>NUCLEOTIDE SEQUENCE [LARGE SCALE GENOMIC DNA]</scope>
    <source>
        <strain evidence="4 7">NIO-1109</strain>
    </source>
</reference>
<evidence type="ECO:0000313" key="4">
    <source>
        <dbReference type="EMBL" id="KSU49328.1"/>
    </source>
</evidence>
<dbReference type="EMBL" id="LDQV01000004">
    <property type="protein sequence ID" value="KTR28471.1"/>
    <property type="molecule type" value="Genomic_DNA"/>
</dbReference>
<dbReference type="InterPro" id="IPR036249">
    <property type="entry name" value="Thioredoxin-like_sf"/>
</dbReference>
<gene>
    <name evidence="6" type="primary">resA</name>
    <name evidence="4" type="ORF">AS033_08145</name>
    <name evidence="5" type="ORF">RSA11_01080</name>
    <name evidence="6" type="ORF">SZL87_09155</name>
</gene>
<evidence type="ECO:0000256" key="1">
    <source>
        <dbReference type="ARBA" id="ARBA00023157"/>
    </source>
</evidence>
<evidence type="ECO:0000256" key="2">
    <source>
        <dbReference type="SAM" id="Phobius"/>
    </source>
</evidence>
<evidence type="ECO:0000313" key="9">
    <source>
        <dbReference type="Proteomes" id="UP001387110"/>
    </source>
</evidence>
<comment type="caution">
    <text evidence="4">The sequence shown here is derived from an EMBL/GenBank/DDBJ whole genome shotgun (WGS) entry which is preliminary data.</text>
</comment>
<keyword evidence="2" id="KW-1133">Transmembrane helix</keyword>
<keyword evidence="2" id="KW-0812">Transmembrane</keyword>
<dbReference type="InterPro" id="IPR000866">
    <property type="entry name" value="AhpC/TSA"/>
</dbReference>
<evidence type="ECO:0000313" key="5">
    <source>
        <dbReference type="EMBL" id="KTR28471.1"/>
    </source>
</evidence>
<dbReference type="RefSeq" id="WP_023467689.1">
    <property type="nucleotide sequence ID" value="NZ_FMYN01000002.1"/>
</dbReference>
<dbReference type="EMBL" id="LNQL01000002">
    <property type="protein sequence ID" value="KSU49328.1"/>
    <property type="molecule type" value="Genomic_DNA"/>
</dbReference>
<dbReference type="InterPro" id="IPR050553">
    <property type="entry name" value="Thioredoxin_ResA/DsbE_sf"/>
</dbReference>
<keyword evidence="1" id="KW-1015">Disulfide bond</keyword>
<dbReference type="Pfam" id="PF00578">
    <property type="entry name" value="AhpC-TSA"/>
    <property type="match status" value="1"/>
</dbReference>
<dbReference type="Proteomes" id="UP000072605">
    <property type="component" value="Unassembled WGS sequence"/>
</dbReference>
<evidence type="ECO:0000313" key="8">
    <source>
        <dbReference type="Proteomes" id="UP000072605"/>
    </source>
</evidence>
<proteinExistence type="predicted"/>